<dbReference type="KEGG" id="gph:GEMMAAP_05590"/>
<dbReference type="PROSITE" id="PS51318">
    <property type="entry name" value="TAT"/>
    <property type="match status" value="1"/>
</dbReference>
<dbReference type="Gene3D" id="3.40.50.720">
    <property type="entry name" value="NAD(P)-binding Rossmann-like Domain"/>
    <property type="match status" value="1"/>
</dbReference>
<name>A0A143BIM5_9BACT</name>
<dbReference type="EMBL" id="CP011454">
    <property type="protein sequence ID" value="AMW04455.1"/>
    <property type="molecule type" value="Genomic_DNA"/>
</dbReference>
<dbReference type="AlphaFoldDB" id="A0A143BIM5"/>
<reference evidence="2 3" key="2">
    <citation type="journal article" date="2016" name="Environ. Microbiol. Rep.">
        <title>Metagenomic evidence for the presence of phototrophic Gemmatimonadetes bacteria in diverse environments.</title>
        <authorList>
            <person name="Zeng Y."/>
            <person name="Baumbach J."/>
            <person name="Barbosa E.G."/>
            <person name="Azevedo V."/>
            <person name="Zhang C."/>
            <person name="Koblizek M."/>
        </authorList>
    </citation>
    <scope>NUCLEOTIDE SEQUENCE [LARGE SCALE GENOMIC DNA]</scope>
    <source>
        <strain evidence="2 3">AP64</strain>
    </source>
</reference>
<sequence length="372" mass="40839">MYSRREFIATGLTALGAASAFDPRILVPAKAAKRILILGGTGFVGPHDVREALKRGHQVTIFNRGRSAPGMFGKDVEELAGDRASNLSALKGRKWDAVIDESASLSSAPEWVKLSADLLRDNVDQYLFISTRSTYFDLSRVPMSIEAPVLTLENSPIEAGKPLSYGHAKAYAEKALHAAMPGRVTVVRPGLIVGPEDDTDRFTYWPVRIARGGEVLVPGDGSDHVQIIDVRDLVKFCVTLVENRTFGVFNGVGPQMGQPFREFVSRIQKGVGSNPTYTWVDADFLRANGANPYGRELPVFQVMRGRTAGFARFDITPEINAGLTVRPMEDTARDTLAWWKTLPAERQAAIKTGFTPEREQALLALWKARPGK</sequence>
<dbReference type="PANTHER" id="PTHR43245">
    <property type="entry name" value="BIFUNCTIONAL POLYMYXIN RESISTANCE PROTEIN ARNA"/>
    <property type="match status" value="1"/>
</dbReference>
<evidence type="ECO:0000259" key="1">
    <source>
        <dbReference type="Pfam" id="PF01370"/>
    </source>
</evidence>
<dbReference type="OrthoDB" id="9807212at2"/>
<proteinExistence type="predicted"/>
<dbReference type="RefSeq" id="WP_026849880.1">
    <property type="nucleotide sequence ID" value="NZ_CP011454.1"/>
</dbReference>
<reference evidence="2 3" key="1">
    <citation type="journal article" date="2014" name="Proc. Natl. Acad. Sci. U.S.A.">
        <title>Functional type 2 photosynthetic reaction centers found in the rare bacterial phylum Gemmatimonadetes.</title>
        <authorList>
            <person name="Zeng Y."/>
            <person name="Feng F."/>
            <person name="Medova H."/>
            <person name="Dean J."/>
            <person name="Koblizek M."/>
        </authorList>
    </citation>
    <scope>NUCLEOTIDE SEQUENCE [LARGE SCALE GENOMIC DNA]</scope>
    <source>
        <strain evidence="2 3">AP64</strain>
    </source>
</reference>
<dbReference type="SUPFAM" id="SSF51735">
    <property type="entry name" value="NAD(P)-binding Rossmann-fold domains"/>
    <property type="match status" value="1"/>
</dbReference>
<dbReference type="InterPro" id="IPR006311">
    <property type="entry name" value="TAT_signal"/>
</dbReference>
<dbReference type="InterPro" id="IPR036291">
    <property type="entry name" value="NAD(P)-bd_dom_sf"/>
</dbReference>
<protein>
    <recommendedName>
        <fullName evidence="1">NAD-dependent epimerase/dehydratase domain-containing protein</fullName>
    </recommendedName>
</protein>
<evidence type="ECO:0000313" key="3">
    <source>
        <dbReference type="Proteomes" id="UP000076404"/>
    </source>
</evidence>
<dbReference type="eggNOG" id="COG0451">
    <property type="taxonomic scope" value="Bacteria"/>
</dbReference>
<dbReference type="PANTHER" id="PTHR43245:SF13">
    <property type="entry name" value="UDP-D-APIOSE_UDP-D-XYLOSE SYNTHASE 2"/>
    <property type="match status" value="1"/>
</dbReference>
<dbReference type="STRING" id="1379270.GEMMAAP_05590"/>
<dbReference type="InterPro" id="IPR050177">
    <property type="entry name" value="Lipid_A_modif_metabolic_enz"/>
</dbReference>
<feature type="domain" description="NAD-dependent epimerase/dehydratase" evidence="1">
    <location>
        <begin position="35"/>
        <end position="244"/>
    </location>
</feature>
<organism evidence="2 3">
    <name type="scientific">Gemmatimonas phototrophica</name>
    <dbReference type="NCBI Taxonomy" id="1379270"/>
    <lineage>
        <taxon>Bacteria</taxon>
        <taxon>Pseudomonadati</taxon>
        <taxon>Gemmatimonadota</taxon>
        <taxon>Gemmatimonadia</taxon>
        <taxon>Gemmatimonadales</taxon>
        <taxon>Gemmatimonadaceae</taxon>
        <taxon>Gemmatimonas</taxon>
    </lineage>
</organism>
<dbReference type="Pfam" id="PF01370">
    <property type="entry name" value="Epimerase"/>
    <property type="match status" value="1"/>
</dbReference>
<dbReference type="InterPro" id="IPR001509">
    <property type="entry name" value="Epimerase_deHydtase"/>
</dbReference>
<keyword evidence="3" id="KW-1185">Reference proteome</keyword>
<gene>
    <name evidence="2" type="ORF">GEMMAAP_05590</name>
</gene>
<dbReference type="Proteomes" id="UP000076404">
    <property type="component" value="Chromosome"/>
</dbReference>
<evidence type="ECO:0000313" key="2">
    <source>
        <dbReference type="EMBL" id="AMW04455.1"/>
    </source>
</evidence>
<accession>A0A143BIM5</accession>